<evidence type="ECO:0000313" key="4">
    <source>
        <dbReference type="Proteomes" id="UP001235064"/>
    </source>
</evidence>
<protein>
    <submittedName>
        <fullName evidence="3">Tail fiber protein</fullName>
    </submittedName>
</protein>
<dbReference type="EMBL" id="JASXSZ010000002">
    <property type="protein sequence ID" value="MDL9979515.1"/>
    <property type="molecule type" value="Genomic_DNA"/>
</dbReference>
<dbReference type="Gene3D" id="3.90.1340.10">
    <property type="entry name" value="Phage tail collar domain"/>
    <property type="match status" value="1"/>
</dbReference>
<feature type="region of interest" description="Disordered" evidence="1">
    <location>
        <begin position="91"/>
        <end position="110"/>
    </location>
</feature>
<accession>A0ABT7MYL4</accession>
<proteinExistence type="predicted"/>
<sequence length="165" mass="16704">MSQPFVGEIRLFAGSFAPAGWAICDGSLVAISQYETLFQLIGTTYGGDGQSTFALPDLRGRAPLHPGPSHVLGQAAGVETVTITTPSMPSHAHAAQAAATPTTNSPSGAHWSAQATAAYGPVPGAAALAPGSIGPAGGGQPHENMPPYLVSTYIISFFGIFPSQT</sequence>
<name>A0ABT7MYL4_9MICO</name>
<organism evidence="3 4">
    <name type="scientific">Microbacterium candidum</name>
    <dbReference type="NCBI Taxonomy" id="3041922"/>
    <lineage>
        <taxon>Bacteria</taxon>
        <taxon>Bacillati</taxon>
        <taxon>Actinomycetota</taxon>
        <taxon>Actinomycetes</taxon>
        <taxon>Micrococcales</taxon>
        <taxon>Microbacteriaceae</taxon>
        <taxon>Microbacterium</taxon>
    </lineage>
</organism>
<dbReference type="RefSeq" id="WP_286288407.1">
    <property type="nucleotide sequence ID" value="NZ_JASXSZ010000002.1"/>
</dbReference>
<dbReference type="InterPro" id="IPR037053">
    <property type="entry name" value="Phage_tail_collar_dom_sf"/>
</dbReference>
<dbReference type="Proteomes" id="UP001235064">
    <property type="component" value="Unassembled WGS sequence"/>
</dbReference>
<feature type="domain" description="Phage tail collar" evidence="2">
    <location>
        <begin position="7"/>
        <end position="63"/>
    </location>
</feature>
<keyword evidence="4" id="KW-1185">Reference proteome</keyword>
<evidence type="ECO:0000313" key="3">
    <source>
        <dbReference type="EMBL" id="MDL9979515.1"/>
    </source>
</evidence>
<dbReference type="InterPro" id="IPR011083">
    <property type="entry name" value="Phage_tail_collar_dom"/>
</dbReference>
<evidence type="ECO:0000256" key="1">
    <source>
        <dbReference type="SAM" id="MobiDB-lite"/>
    </source>
</evidence>
<dbReference type="SUPFAM" id="SSF88874">
    <property type="entry name" value="Receptor-binding domain of short tail fibre protein gp12"/>
    <property type="match status" value="1"/>
</dbReference>
<dbReference type="Pfam" id="PF07484">
    <property type="entry name" value="Collar"/>
    <property type="match status" value="1"/>
</dbReference>
<comment type="caution">
    <text evidence="3">The sequence shown here is derived from an EMBL/GenBank/DDBJ whole genome shotgun (WGS) entry which is preliminary data.</text>
</comment>
<gene>
    <name evidence="3" type="ORF">QSV35_09215</name>
</gene>
<reference evidence="3 4" key="1">
    <citation type="submission" date="2023-06" db="EMBL/GenBank/DDBJ databases">
        <title>Microbacterium sp. nov., isolated from a waste landfill.</title>
        <authorList>
            <person name="Wen W."/>
        </authorList>
    </citation>
    <scope>NUCLEOTIDE SEQUENCE [LARGE SCALE GENOMIC DNA]</scope>
    <source>
        <strain evidence="3 4">ASV49</strain>
    </source>
</reference>
<evidence type="ECO:0000259" key="2">
    <source>
        <dbReference type="Pfam" id="PF07484"/>
    </source>
</evidence>